<protein>
    <recommendedName>
        <fullName evidence="2">Putative Flagellin Flp1-like domain-containing protein</fullName>
    </recommendedName>
</protein>
<evidence type="ECO:0000259" key="2">
    <source>
        <dbReference type="Pfam" id="PF16982"/>
    </source>
</evidence>
<keyword evidence="4" id="KW-1185">Reference proteome</keyword>
<dbReference type="RefSeq" id="WP_041048369.1">
    <property type="nucleotide sequence ID" value="NZ_JXAK01000025.1"/>
</dbReference>
<sequence>MKRWITVIRNVWREEDGLGTLEVLLIVAVLVAIAIVFRKWIAAWFQDIIGKANGNLKDNTVTTCVPGPNTDCTAS</sequence>
<accession>A0ABR5AGI3</accession>
<feature type="domain" description="Putative Flagellin Flp1-like" evidence="2">
    <location>
        <begin position="11"/>
        <end position="55"/>
    </location>
</feature>
<keyword evidence="1" id="KW-0472">Membrane</keyword>
<dbReference type="InterPro" id="IPR031564">
    <property type="entry name" value="Flp1-like"/>
</dbReference>
<organism evidence="3 4">
    <name type="scientific">Gordoniibacillus kamchatkensis</name>
    <dbReference type="NCBI Taxonomy" id="1590651"/>
    <lineage>
        <taxon>Bacteria</taxon>
        <taxon>Bacillati</taxon>
        <taxon>Bacillota</taxon>
        <taxon>Bacilli</taxon>
        <taxon>Bacillales</taxon>
        <taxon>Paenibacillaceae</taxon>
        <taxon>Gordoniibacillus</taxon>
    </lineage>
</organism>
<gene>
    <name evidence="3" type="ORF">SD70_15190</name>
</gene>
<name>A0ABR5AGI3_9BACL</name>
<reference evidence="3 4" key="1">
    <citation type="submission" date="2014-12" db="EMBL/GenBank/DDBJ databases">
        <title>Draft genome sequence of Paenibacillus kamchatkensis strain B-2647.</title>
        <authorList>
            <person name="Karlyshev A.V."/>
            <person name="Kudryashova E.B."/>
        </authorList>
    </citation>
    <scope>NUCLEOTIDE SEQUENCE [LARGE SCALE GENOMIC DNA]</scope>
    <source>
        <strain evidence="3 4">VKM B-2647</strain>
    </source>
</reference>
<comment type="caution">
    <text evidence="3">The sequence shown here is derived from an EMBL/GenBank/DDBJ whole genome shotgun (WGS) entry which is preliminary data.</text>
</comment>
<feature type="transmembrane region" description="Helical" evidence="1">
    <location>
        <begin position="20"/>
        <end position="37"/>
    </location>
</feature>
<evidence type="ECO:0000313" key="4">
    <source>
        <dbReference type="Proteomes" id="UP000031967"/>
    </source>
</evidence>
<dbReference type="EMBL" id="JXAK01000025">
    <property type="protein sequence ID" value="KIL40168.1"/>
    <property type="molecule type" value="Genomic_DNA"/>
</dbReference>
<dbReference type="Proteomes" id="UP000031967">
    <property type="component" value="Unassembled WGS sequence"/>
</dbReference>
<evidence type="ECO:0000313" key="3">
    <source>
        <dbReference type="EMBL" id="KIL40168.1"/>
    </source>
</evidence>
<proteinExistence type="predicted"/>
<evidence type="ECO:0000256" key="1">
    <source>
        <dbReference type="SAM" id="Phobius"/>
    </source>
</evidence>
<keyword evidence="1" id="KW-0812">Transmembrane</keyword>
<dbReference type="Pfam" id="PF16982">
    <property type="entry name" value="Flp1_like"/>
    <property type="match status" value="1"/>
</dbReference>
<keyword evidence="1" id="KW-1133">Transmembrane helix</keyword>